<name>S7PTJ2_GLOTA</name>
<sequence>MYEEKLWKGVPEFSDDSKSFEDFKGAVLALYPAVKEDQRYSIGDMDRVVGERQHVGIHNLADLAAFHRDFLLITRYLRKNDIISVREQGRAFQRGFQPELWNKIFTRLQIKDIDH</sequence>
<dbReference type="Proteomes" id="UP000030669">
    <property type="component" value="Unassembled WGS sequence"/>
</dbReference>
<dbReference type="OrthoDB" id="3189091at2759"/>
<gene>
    <name evidence="1" type="ORF">GLOTRDRAFT_133748</name>
</gene>
<reference evidence="1 2" key="1">
    <citation type="journal article" date="2012" name="Science">
        <title>The Paleozoic origin of enzymatic lignin decomposition reconstructed from 31 fungal genomes.</title>
        <authorList>
            <person name="Floudas D."/>
            <person name="Binder M."/>
            <person name="Riley R."/>
            <person name="Barry K."/>
            <person name="Blanchette R.A."/>
            <person name="Henrissat B."/>
            <person name="Martinez A.T."/>
            <person name="Otillar R."/>
            <person name="Spatafora J.W."/>
            <person name="Yadav J.S."/>
            <person name="Aerts A."/>
            <person name="Benoit I."/>
            <person name="Boyd A."/>
            <person name="Carlson A."/>
            <person name="Copeland A."/>
            <person name="Coutinho P.M."/>
            <person name="de Vries R.P."/>
            <person name="Ferreira P."/>
            <person name="Findley K."/>
            <person name="Foster B."/>
            <person name="Gaskell J."/>
            <person name="Glotzer D."/>
            <person name="Gorecki P."/>
            <person name="Heitman J."/>
            <person name="Hesse C."/>
            <person name="Hori C."/>
            <person name="Igarashi K."/>
            <person name="Jurgens J.A."/>
            <person name="Kallen N."/>
            <person name="Kersten P."/>
            <person name="Kohler A."/>
            <person name="Kuees U."/>
            <person name="Kumar T.K.A."/>
            <person name="Kuo A."/>
            <person name="LaButti K."/>
            <person name="Larrondo L.F."/>
            <person name="Lindquist E."/>
            <person name="Ling A."/>
            <person name="Lombard V."/>
            <person name="Lucas S."/>
            <person name="Lundell T."/>
            <person name="Martin R."/>
            <person name="McLaughlin D.J."/>
            <person name="Morgenstern I."/>
            <person name="Morin E."/>
            <person name="Murat C."/>
            <person name="Nagy L.G."/>
            <person name="Nolan M."/>
            <person name="Ohm R.A."/>
            <person name="Patyshakuliyeva A."/>
            <person name="Rokas A."/>
            <person name="Ruiz-Duenas F.J."/>
            <person name="Sabat G."/>
            <person name="Salamov A."/>
            <person name="Samejima M."/>
            <person name="Schmutz J."/>
            <person name="Slot J.C."/>
            <person name="St John F."/>
            <person name="Stenlid J."/>
            <person name="Sun H."/>
            <person name="Sun S."/>
            <person name="Syed K."/>
            <person name="Tsang A."/>
            <person name="Wiebenga A."/>
            <person name="Young D."/>
            <person name="Pisabarro A."/>
            <person name="Eastwood D.C."/>
            <person name="Martin F."/>
            <person name="Cullen D."/>
            <person name="Grigoriev I.V."/>
            <person name="Hibbett D.S."/>
        </authorList>
    </citation>
    <scope>NUCLEOTIDE SEQUENCE [LARGE SCALE GENOMIC DNA]</scope>
    <source>
        <strain evidence="1 2">ATCC 11539</strain>
    </source>
</reference>
<dbReference type="HOGENOM" id="CLU_2109305_0_0_1"/>
<dbReference type="RefSeq" id="XP_007870905.1">
    <property type="nucleotide sequence ID" value="XM_007872714.1"/>
</dbReference>
<dbReference type="STRING" id="670483.S7PTJ2"/>
<dbReference type="OMA" id="KCNIARA"/>
<organism evidence="1 2">
    <name type="scientific">Gloeophyllum trabeum (strain ATCC 11539 / FP-39264 / Madison 617)</name>
    <name type="common">Brown rot fungus</name>
    <dbReference type="NCBI Taxonomy" id="670483"/>
    <lineage>
        <taxon>Eukaryota</taxon>
        <taxon>Fungi</taxon>
        <taxon>Dikarya</taxon>
        <taxon>Basidiomycota</taxon>
        <taxon>Agaricomycotina</taxon>
        <taxon>Agaricomycetes</taxon>
        <taxon>Gloeophyllales</taxon>
        <taxon>Gloeophyllaceae</taxon>
        <taxon>Gloeophyllum</taxon>
    </lineage>
</organism>
<accession>S7PTJ2</accession>
<evidence type="ECO:0000313" key="2">
    <source>
        <dbReference type="Proteomes" id="UP000030669"/>
    </source>
</evidence>
<keyword evidence="2" id="KW-1185">Reference proteome</keyword>
<protein>
    <submittedName>
        <fullName evidence="1">Uncharacterized protein</fullName>
    </submittedName>
</protein>
<dbReference type="GeneID" id="19302782"/>
<dbReference type="AlphaFoldDB" id="S7PTJ2"/>
<evidence type="ECO:0000313" key="1">
    <source>
        <dbReference type="EMBL" id="EPQ50637.1"/>
    </source>
</evidence>
<dbReference type="EMBL" id="KB469314">
    <property type="protein sequence ID" value="EPQ50637.1"/>
    <property type="molecule type" value="Genomic_DNA"/>
</dbReference>
<dbReference type="KEGG" id="gtr:GLOTRDRAFT_133748"/>
<proteinExistence type="predicted"/>